<evidence type="ECO:0000256" key="2">
    <source>
        <dbReference type="PROSITE-ProRule" id="PRU00191"/>
    </source>
</evidence>
<proteinExistence type="predicted"/>
<dbReference type="CDD" id="cd09925">
    <property type="entry name" value="SH2_SHC"/>
    <property type="match status" value="1"/>
</dbReference>
<dbReference type="GO" id="GO:0005886">
    <property type="term" value="C:plasma membrane"/>
    <property type="evidence" value="ECO:0007669"/>
    <property type="project" value="TreeGrafter"/>
</dbReference>
<dbReference type="FunFam" id="3.30.505.10:FF:000005">
    <property type="entry name" value="SHC-transforming protein 1 isoform 3"/>
    <property type="match status" value="1"/>
</dbReference>
<dbReference type="RefSeq" id="XP_038067068.1">
    <property type="nucleotide sequence ID" value="XM_038211140.1"/>
</dbReference>
<dbReference type="InterPro" id="IPR036860">
    <property type="entry name" value="SH2_dom_sf"/>
</dbReference>
<dbReference type="FunFam" id="2.30.29.30:FF:000377">
    <property type="entry name" value="Shc transforming protein"/>
    <property type="match status" value="1"/>
</dbReference>
<accession>A0A914ATS1</accession>
<dbReference type="PRINTS" id="PR00401">
    <property type="entry name" value="SH2DOMAIN"/>
</dbReference>
<evidence type="ECO:0008006" key="8">
    <source>
        <dbReference type="Google" id="ProtNLM"/>
    </source>
</evidence>
<dbReference type="SMART" id="SM00252">
    <property type="entry name" value="SH2"/>
    <property type="match status" value="1"/>
</dbReference>
<keyword evidence="7" id="KW-1185">Reference proteome</keyword>
<dbReference type="GO" id="GO:0007169">
    <property type="term" value="P:cell surface receptor protein tyrosine kinase signaling pathway"/>
    <property type="evidence" value="ECO:0007669"/>
    <property type="project" value="TreeGrafter"/>
</dbReference>
<dbReference type="InterPro" id="IPR000980">
    <property type="entry name" value="SH2"/>
</dbReference>
<dbReference type="GO" id="GO:0030971">
    <property type="term" value="F:receptor tyrosine kinase binding"/>
    <property type="evidence" value="ECO:0007669"/>
    <property type="project" value="TreeGrafter"/>
</dbReference>
<feature type="domain" description="PID" evidence="4">
    <location>
        <begin position="46"/>
        <end position="214"/>
    </location>
</feature>
<dbReference type="EnsemblMetazoa" id="XM_038211140.1">
    <property type="protein sequence ID" value="XP_038067068.1"/>
    <property type="gene ID" value="LOC119737064"/>
</dbReference>
<dbReference type="GO" id="GO:0035556">
    <property type="term" value="P:intracellular signal transduction"/>
    <property type="evidence" value="ECO:0007669"/>
    <property type="project" value="InterPro"/>
</dbReference>
<feature type="region of interest" description="Disordered" evidence="3">
    <location>
        <begin position="313"/>
        <end position="484"/>
    </location>
</feature>
<name>A0A914ATS1_PATMI</name>
<keyword evidence="1 2" id="KW-0727">SH2 domain</keyword>
<dbReference type="Gene3D" id="2.30.29.30">
    <property type="entry name" value="Pleckstrin-homology domain (PH domain)/Phosphotyrosine-binding domain (PTB)"/>
    <property type="match status" value="1"/>
</dbReference>
<evidence type="ECO:0000256" key="3">
    <source>
        <dbReference type="SAM" id="MobiDB-lite"/>
    </source>
</evidence>
<dbReference type="PROSITE" id="PS01179">
    <property type="entry name" value="PID"/>
    <property type="match status" value="1"/>
</dbReference>
<evidence type="ECO:0000259" key="4">
    <source>
        <dbReference type="PROSITE" id="PS01179"/>
    </source>
</evidence>
<dbReference type="InterPro" id="IPR006020">
    <property type="entry name" value="PTB/PI_dom"/>
</dbReference>
<dbReference type="InterPro" id="IPR006019">
    <property type="entry name" value="PID_Shc-like"/>
</dbReference>
<dbReference type="Pfam" id="PF00017">
    <property type="entry name" value="SH2"/>
    <property type="match status" value="1"/>
</dbReference>
<dbReference type="InterPro" id="IPR011993">
    <property type="entry name" value="PH-like_dom_sf"/>
</dbReference>
<dbReference type="OMA" id="IWFHGSV"/>
<dbReference type="GeneID" id="119737064"/>
<feature type="domain" description="SH2" evidence="5">
    <location>
        <begin position="494"/>
        <end position="585"/>
    </location>
</feature>
<dbReference type="AlphaFoldDB" id="A0A914ATS1"/>
<dbReference type="PRINTS" id="PR00629">
    <property type="entry name" value="SHCPIDOMAIN"/>
</dbReference>
<dbReference type="Pfam" id="PF00640">
    <property type="entry name" value="PID"/>
    <property type="match status" value="1"/>
</dbReference>
<dbReference type="InterPro" id="IPR035676">
    <property type="entry name" value="SHC_SH2"/>
</dbReference>
<dbReference type="SUPFAM" id="SSF55550">
    <property type="entry name" value="SH2 domain"/>
    <property type="match status" value="1"/>
</dbReference>
<dbReference type="PANTHER" id="PTHR10337">
    <property type="entry name" value="SHC TRANSFORMING PROTEIN"/>
    <property type="match status" value="1"/>
</dbReference>
<feature type="region of interest" description="Disordered" evidence="3">
    <location>
        <begin position="1"/>
        <end position="20"/>
    </location>
</feature>
<dbReference type="PANTHER" id="PTHR10337:SF11">
    <property type="entry name" value="DSHC PROTEIN"/>
    <property type="match status" value="1"/>
</dbReference>
<dbReference type="OrthoDB" id="9938362at2759"/>
<organism evidence="6 7">
    <name type="scientific">Patiria miniata</name>
    <name type="common">Bat star</name>
    <name type="synonym">Asterina miniata</name>
    <dbReference type="NCBI Taxonomy" id="46514"/>
    <lineage>
        <taxon>Eukaryota</taxon>
        <taxon>Metazoa</taxon>
        <taxon>Echinodermata</taxon>
        <taxon>Eleutherozoa</taxon>
        <taxon>Asterozoa</taxon>
        <taxon>Asteroidea</taxon>
        <taxon>Valvatacea</taxon>
        <taxon>Valvatida</taxon>
        <taxon>Asterinidae</taxon>
        <taxon>Patiria</taxon>
    </lineage>
</organism>
<dbReference type="PROSITE" id="PS50001">
    <property type="entry name" value="SH2"/>
    <property type="match status" value="1"/>
</dbReference>
<feature type="compositionally biased region" description="Polar residues" evidence="3">
    <location>
        <begin position="366"/>
        <end position="385"/>
    </location>
</feature>
<dbReference type="Proteomes" id="UP000887568">
    <property type="component" value="Unplaced"/>
</dbReference>
<feature type="compositionally biased region" description="Pro residues" evidence="3">
    <location>
        <begin position="408"/>
        <end position="426"/>
    </location>
</feature>
<reference evidence="6" key="1">
    <citation type="submission" date="2022-11" db="UniProtKB">
        <authorList>
            <consortium name="EnsemblMetazoa"/>
        </authorList>
    </citation>
    <scope>IDENTIFICATION</scope>
</reference>
<protein>
    <recommendedName>
        <fullName evidence="8">SHC-transforming protein 1</fullName>
    </recommendedName>
</protein>
<dbReference type="CDD" id="cd01209">
    <property type="entry name" value="PTB_Shc"/>
    <property type="match status" value="1"/>
</dbReference>
<dbReference type="SMART" id="SM00462">
    <property type="entry name" value="PTB"/>
    <property type="match status" value="1"/>
</dbReference>
<feature type="compositionally biased region" description="Pro residues" evidence="3">
    <location>
        <begin position="443"/>
        <end position="464"/>
    </location>
</feature>
<evidence type="ECO:0000313" key="6">
    <source>
        <dbReference type="EnsemblMetazoa" id="XP_038067068.1"/>
    </source>
</evidence>
<dbReference type="Gene3D" id="3.30.505.10">
    <property type="entry name" value="SH2 domain"/>
    <property type="match status" value="1"/>
</dbReference>
<evidence type="ECO:0000313" key="7">
    <source>
        <dbReference type="Proteomes" id="UP000887568"/>
    </source>
</evidence>
<evidence type="ECO:0000256" key="1">
    <source>
        <dbReference type="ARBA" id="ARBA00022999"/>
    </source>
</evidence>
<dbReference type="SUPFAM" id="SSF50729">
    <property type="entry name" value="PH domain-like"/>
    <property type="match status" value="1"/>
</dbReference>
<dbReference type="InterPro" id="IPR051235">
    <property type="entry name" value="CEP152/SHC-Transforming"/>
</dbReference>
<sequence length="596" mass="65088">MNHFKKNKGPNTVGQRSNEELWTRTGTFVNKPQKGWLHSEEKVKQGGVCYGVTYVGCIEVKQSMRTLPFEMRGQVTKEAIFRVCDAAGFRYSRKKKGSKSINKILGDIPNIQFGGANVNLTISTSSITLTIMETGQVIAGHQMQGISFASGGDAETADYVAYVGKDPVNGRACHVLECLGGLAQDTITTIGQAFEIRFKDYLKNPPQAVNAPDRLAEPIFGEEESAWGDDPEYYNDISKFTNLPPQEPFPPPPPPGQYMKCQNIPDNHPYQALGAAKPSAPIYDNRDGGFESRDHYMANNQRQPAVGKLLDIDDTPQAPALDNPLSSQGANSIYDEPRFDTANYDNPKMPLVPPDTDFQDGVYNIPTPNQPLNLGASHNGQNQPSPAVDAFDMKPFNPAASFPREPATVPPPSQFAKPPNPQPRTPPTQQATPPTLSHSKSAIPPPPTHKPPPPPIAEAPPRTGPPAAVLPPRNGQPVSVAPMQPKKSIHDEEWFHGPMTRKIGEALLDEDGDFLVRESTTTPGQYVLSGMLSGQPKHLLLVDPQGKVRTKDKEFESVSHLINYHRNNNLPIISGGSHVYLQHPVLNATAAGKHYN</sequence>
<evidence type="ECO:0000259" key="5">
    <source>
        <dbReference type="PROSITE" id="PS50001"/>
    </source>
</evidence>